<dbReference type="Proteomes" id="UP001199106">
    <property type="component" value="Unassembled WGS sequence"/>
</dbReference>
<protein>
    <submittedName>
        <fullName evidence="1">Uncharacterized protein</fullName>
    </submittedName>
</protein>
<accession>A0AAD4IDD0</accession>
<organism evidence="1 2">
    <name type="scientific">Alternaria panax</name>
    <dbReference type="NCBI Taxonomy" id="48097"/>
    <lineage>
        <taxon>Eukaryota</taxon>
        <taxon>Fungi</taxon>
        <taxon>Dikarya</taxon>
        <taxon>Ascomycota</taxon>
        <taxon>Pezizomycotina</taxon>
        <taxon>Dothideomycetes</taxon>
        <taxon>Pleosporomycetidae</taxon>
        <taxon>Pleosporales</taxon>
        <taxon>Pleosporineae</taxon>
        <taxon>Pleosporaceae</taxon>
        <taxon>Alternaria</taxon>
        <taxon>Alternaria sect. Panax</taxon>
    </lineage>
</organism>
<dbReference type="EMBL" id="JAANER010000003">
    <property type="protein sequence ID" value="KAG9192633.1"/>
    <property type="molecule type" value="Genomic_DNA"/>
</dbReference>
<keyword evidence="2" id="KW-1185">Reference proteome</keyword>
<evidence type="ECO:0000313" key="2">
    <source>
        <dbReference type="Proteomes" id="UP001199106"/>
    </source>
</evidence>
<evidence type="ECO:0000313" key="1">
    <source>
        <dbReference type="EMBL" id="KAG9192633.1"/>
    </source>
</evidence>
<reference evidence="1" key="1">
    <citation type="submission" date="2021-07" db="EMBL/GenBank/DDBJ databases">
        <title>Genome Resource of American Ginseng Black Spot Pathogen Alternaria panax.</title>
        <authorList>
            <person name="Qiu C."/>
            <person name="Wang W."/>
            <person name="Liu Z."/>
        </authorList>
    </citation>
    <scope>NUCLEOTIDE SEQUENCE</scope>
    <source>
        <strain evidence="1">BNCC115425</strain>
    </source>
</reference>
<proteinExistence type="predicted"/>
<gene>
    <name evidence="1" type="ORF">G6011_11367</name>
</gene>
<comment type="caution">
    <text evidence="1">The sequence shown here is derived from an EMBL/GenBank/DDBJ whole genome shotgun (WGS) entry which is preliminary data.</text>
</comment>
<name>A0AAD4IDD0_9PLEO</name>
<dbReference type="AlphaFoldDB" id="A0AAD4IDD0"/>
<sequence length="175" mass="19866">MSEFFDTASLDDIDADGFDVYVQWLYRRVILVYQADKGDDKFCCSILTDAHIVCEFLKNIGFMKILREEIIQCSFNMTVESREKLVITAYQKTGQPCDLRKFLIELYALQNEPASFFRKAAPPEVYVDILACLLEKARAQNDKHVWSSMSAAGYIEQGEVGTDEFGEAGDNDVEG</sequence>